<evidence type="ECO:0000256" key="4">
    <source>
        <dbReference type="ARBA" id="ARBA00022917"/>
    </source>
</evidence>
<sequence length="189" mass="21015">MSDEMVELILDEAREKMDKAVVHARHEFASIRTGRAAPALVEKLMVEYYGSDVPLQQLANISVPEARTLVVSPYDKGSLAAVEKAIRNSDLGLNPSNDGNVIRLTFPVLTGERRKELVKVVKQMAEENRVSARNARRTARSDLEALEKDGELSKDDLARAEKEIDTLTQAVEGRIDDALSQKETELLED</sequence>
<comment type="function">
    <text evidence="5">Responsible for the release of ribosomes from messenger RNA at the termination of protein biosynthesis. May increase the efficiency of translation by recycling ribosomes from one round of translation to another.</text>
</comment>
<protein>
    <recommendedName>
        <fullName evidence="5">Ribosome-recycling factor</fullName>
        <shortName evidence="5">RRF</shortName>
    </recommendedName>
    <alternativeName>
        <fullName evidence="5">Ribosome-releasing factor</fullName>
    </alternativeName>
</protein>
<keyword evidence="4 5" id="KW-0648">Protein biosynthesis</keyword>
<dbReference type="Proteomes" id="UP001216390">
    <property type="component" value="Chromosome"/>
</dbReference>
<gene>
    <name evidence="5 8" type="primary">frr</name>
    <name evidence="8" type="ORF">PO878_13055</name>
</gene>
<dbReference type="KEGG" id="ima:PO878_13055"/>
<dbReference type="GO" id="GO:0043023">
    <property type="term" value="F:ribosomal large subunit binding"/>
    <property type="evidence" value="ECO:0007669"/>
    <property type="project" value="TreeGrafter"/>
</dbReference>
<dbReference type="PANTHER" id="PTHR20982:SF3">
    <property type="entry name" value="MITOCHONDRIAL RIBOSOME RECYCLING FACTOR PSEUDO 1"/>
    <property type="match status" value="1"/>
</dbReference>
<comment type="similarity">
    <text evidence="2 5">Belongs to the RRF family.</text>
</comment>
<dbReference type="InterPro" id="IPR036191">
    <property type="entry name" value="RRF_sf"/>
</dbReference>
<proteinExistence type="inferred from homology"/>
<dbReference type="Pfam" id="PF01765">
    <property type="entry name" value="RRF"/>
    <property type="match status" value="1"/>
</dbReference>
<keyword evidence="9" id="KW-1185">Reference proteome</keyword>
<dbReference type="GO" id="GO:0005737">
    <property type="term" value="C:cytoplasm"/>
    <property type="evidence" value="ECO:0007669"/>
    <property type="project" value="UniProtKB-SubCell"/>
</dbReference>
<dbReference type="AlphaFoldDB" id="A0AAF0BUH5"/>
<dbReference type="HAMAP" id="MF_00040">
    <property type="entry name" value="RRF"/>
    <property type="match status" value="1"/>
</dbReference>
<name>A0AAF0BUH5_9ACTN</name>
<dbReference type="InterPro" id="IPR023584">
    <property type="entry name" value="Ribosome_recyc_fac_dom"/>
</dbReference>
<dbReference type="FunFam" id="1.10.132.20:FF:000001">
    <property type="entry name" value="Ribosome-recycling factor"/>
    <property type="match status" value="1"/>
</dbReference>
<organism evidence="8 9">
    <name type="scientific">Iamia majanohamensis</name>
    <dbReference type="NCBI Taxonomy" id="467976"/>
    <lineage>
        <taxon>Bacteria</taxon>
        <taxon>Bacillati</taxon>
        <taxon>Actinomycetota</taxon>
        <taxon>Acidimicrobiia</taxon>
        <taxon>Acidimicrobiales</taxon>
        <taxon>Iamiaceae</taxon>
        <taxon>Iamia</taxon>
    </lineage>
</organism>
<evidence type="ECO:0000313" key="9">
    <source>
        <dbReference type="Proteomes" id="UP001216390"/>
    </source>
</evidence>
<dbReference type="NCBIfam" id="TIGR00496">
    <property type="entry name" value="frr"/>
    <property type="match status" value="1"/>
</dbReference>
<evidence type="ECO:0000256" key="5">
    <source>
        <dbReference type="HAMAP-Rule" id="MF_00040"/>
    </source>
</evidence>
<dbReference type="EMBL" id="CP116942">
    <property type="protein sequence ID" value="WCO65424.1"/>
    <property type="molecule type" value="Genomic_DNA"/>
</dbReference>
<evidence type="ECO:0000256" key="1">
    <source>
        <dbReference type="ARBA" id="ARBA00004496"/>
    </source>
</evidence>
<dbReference type="Gene3D" id="3.30.1360.40">
    <property type="match status" value="1"/>
</dbReference>
<reference evidence="8" key="1">
    <citation type="submission" date="2023-01" db="EMBL/GenBank/DDBJ databases">
        <title>The diversity of Class Acidimicrobiia in South China Sea sediment environments and the proposal of Iamia marina sp. nov., a novel species of the genus Iamia.</title>
        <authorList>
            <person name="He Y."/>
            <person name="Tian X."/>
        </authorList>
    </citation>
    <scope>NUCLEOTIDE SEQUENCE</scope>
    <source>
        <strain evidence="8">DSM 19957</strain>
    </source>
</reference>
<evidence type="ECO:0000256" key="3">
    <source>
        <dbReference type="ARBA" id="ARBA00022490"/>
    </source>
</evidence>
<evidence type="ECO:0000256" key="2">
    <source>
        <dbReference type="ARBA" id="ARBA00005912"/>
    </source>
</evidence>
<evidence type="ECO:0000259" key="7">
    <source>
        <dbReference type="Pfam" id="PF01765"/>
    </source>
</evidence>
<dbReference type="Gene3D" id="1.10.132.20">
    <property type="entry name" value="Ribosome-recycling factor"/>
    <property type="match status" value="1"/>
</dbReference>
<dbReference type="InterPro" id="IPR002661">
    <property type="entry name" value="Ribosome_recyc_fac"/>
</dbReference>
<evidence type="ECO:0000313" key="8">
    <source>
        <dbReference type="EMBL" id="WCO65424.1"/>
    </source>
</evidence>
<feature type="region of interest" description="Disordered" evidence="6">
    <location>
        <begin position="130"/>
        <end position="155"/>
    </location>
</feature>
<comment type="subcellular location">
    <subcellularLocation>
        <location evidence="1 5">Cytoplasm</location>
    </subcellularLocation>
</comment>
<accession>A0AAF0BUH5</accession>
<dbReference type="PANTHER" id="PTHR20982">
    <property type="entry name" value="RIBOSOME RECYCLING FACTOR"/>
    <property type="match status" value="1"/>
</dbReference>
<dbReference type="CDD" id="cd00520">
    <property type="entry name" value="RRF"/>
    <property type="match status" value="1"/>
</dbReference>
<dbReference type="FunFam" id="3.30.1360.40:FF:000001">
    <property type="entry name" value="Ribosome-recycling factor"/>
    <property type="match status" value="1"/>
</dbReference>
<evidence type="ECO:0000256" key="6">
    <source>
        <dbReference type="SAM" id="MobiDB-lite"/>
    </source>
</evidence>
<keyword evidence="3 5" id="KW-0963">Cytoplasm</keyword>
<feature type="compositionally biased region" description="Basic and acidic residues" evidence="6">
    <location>
        <begin position="139"/>
        <end position="155"/>
    </location>
</feature>
<feature type="domain" description="Ribosome recycling factor" evidence="7">
    <location>
        <begin position="25"/>
        <end position="187"/>
    </location>
</feature>
<dbReference type="SUPFAM" id="SSF55194">
    <property type="entry name" value="Ribosome recycling factor, RRF"/>
    <property type="match status" value="1"/>
</dbReference>
<dbReference type="GO" id="GO:0006415">
    <property type="term" value="P:translational termination"/>
    <property type="evidence" value="ECO:0007669"/>
    <property type="project" value="UniProtKB-UniRule"/>
</dbReference>